<dbReference type="AlphaFoldDB" id="A0A101M0Q7"/>
<comment type="caution">
    <text evidence="2">The sequence shown here is derived from an EMBL/GenBank/DDBJ whole genome shotgun (WGS) entry which is preliminary data.</text>
</comment>
<keyword evidence="1" id="KW-0472">Membrane</keyword>
<feature type="transmembrane region" description="Helical" evidence="1">
    <location>
        <begin position="40"/>
        <end position="57"/>
    </location>
</feature>
<proteinExistence type="predicted"/>
<dbReference type="EMBL" id="LKAM01000004">
    <property type="protein sequence ID" value="KUM48886.1"/>
    <property type="molecule type" value="Genomic_DNA"/>
</dbReference>
<keyword evidence="1" id="KW-1133">Transmembrane helix</keyword>
<evidence type="ECO:0000256" key="1">
    <source>
        <dbReference type="SAM" id="Phobius"/>
    </source>
</evidence>
<sequence length="92" mass="10063">MYHIPKTEHLLPGNPIALGFAIAFHSLFSLPTLLPSWGPEYPLLASHVMLLIAPLVLPPQEMLAALKYPFTLSWMAVLPGQLDGSQSSTLSR</sequence>
<keyword evidence="2" id="KW-0496">Mitochondrion</keyword>
<evidence type="ECO:0000313" key="2">
    <source>
        <dbReference type="EMBL" id="KUM48886.1"/>
    </source>
</evidence>
<accession>A0A101M0Q7</accession>
<organism evidence="2">
    <name type="scientific">Picea glauca</name>
    <name type="common">White spruce</name>
    <name type="synonym">Pinus glauca</name>
    <dbReference type="NCBI Taxonomy" id="3330"/>
    <lineage>
        <taxon>Eukaryota</taxon>
        <taxon>Viridiplantae</taxon>
        <taxon>Streptophyta</taxon>
        <taxon>Embryophyta</taxon>
        <taxon>Tracheophyta</taxon>
        <taxon>Spermatophyta</taxon>
        <taxon>Pinopsida</taxon>
        <taxon>Pinidae</taxon>
        <taxon>Conifers I</taxon>
        <taxon>Pinales</taxon>
        <taxon>Pinaceae</taxon>
        <taxon>Picea</taxon>
    </lineage>
</organism>
<protein>
    <submittedName>
        <fullName evidence="2">Uncharacterized protein</fullName>
    </submittedName>
</protein>
<reference evidence="2" key="1">
    <citation type="journal article" date="2015" name="Genome Biol. Evol.">
        <title>Organellar Genomes of White Spruce (Picea glauca): Assembly and Annotation.</title>
        <authorList>
            <person name="Jackman S.D."/>
            <person name="Warren R.L."/>
            <person name="Gibb E.A."/>
            <person name="Vandervalk B.P."/>
            <person name="Mohamadi H."/>
            <person name="Chu J."/>
            <person name="Raymond A."/>
            <person name="Pleasance S."/>
            <person name="Coope R."/>
            <person name="Wildung M.R."/>
            <person name="Ritland C.E."/>
            <person name="Bousquet J."/>
            <person name="Jones S.J."/>
            <person name="Bohlmann J."/>
            <person name="Birol I."/>
        </authorList>
    </citation>
    <scope>NUCLEOTIDE SEQUENCE [LARGE SCALE GENOMIC DNA]</scope>
    <source>
        <tissue evidence="2">Flushing bud</tissue>
    </source>
</reference>
<gene>
    <name evidence="2" type="ORF">ABT39_MTgene4222</name>
</gene>
<geneLocation type="mitochondrion" evidence="2"/>
<name>A0A101M0Q7_PICGL</name>
<feature type="transmembrane region" description="Helical" evidence="1">
    <location>
        <begin position="12"/>
        <end position="34"/>
    </location>
</feature>
<keyword evidence="1" id="KW-0812">Transmembrane</keyword>